<evidence type="ECO:0000313" key="2">
    <source>
        <dbReference type="EMBL" id="KAA2239259.1"/>
    </source>
</evidence>
<evidence type="ECO:0000313" key="3">
    <source>
        <dbReference type="Proteomes" id="UP000324611"/>
    </source>
</evidence>
<proteinExistence type="predicted"/>
<name>A0A5B2VM25_9BACT</name>
<keyword evidence="3" id="KW-1185">Reference proteome</keyword>
<evidence type="ECO:0000256" key="1">
    <source>
        <dbReference type="SAM" id="SignalP"/>
    </source>
</evidence>
<dbReference type="EMBL" id="VUOC01000004">
    <property type="protein sequence ID" value="KAA2239259.1"/>
    <property type="molecule type" value="Genomic_DNA"/>
</dbReference>
<dbReference type="AlphaFoldDB" id="A0A5B2VM25"/>
<comment type="caution">
    <text evidence="2">The sequence shown here is derived from an EMBL/GenBank/DDBJ whole genome shotgun (WGS) entry which is preliminary data.</text>
</comment>
<accession>A0A5B2VM25</accession>
<feature type="signal peptide" evidence="1">
    <location>
        <begin position="1"/>
        <end position="24"/>
    </location>
</feature>
<dbReference type="RefSeq" id="WP_149840438.1">
    <property type="nucleotide sequence ID" value="NZ_VUOC01000004.1"/>
</dbReference>
<protein>
    <submittedName>
        <fullName evidence="2">Uncharacterized protein</fullName>
    </submittedName>
</protein>
<reference evidence="2 3" key="1">
    <citation type="submission" date="2019-09" db="EMBL/GenBank/DDBJ databases">
        <title>Chitinophaga ginsengihumi sp. nov., isolated from soil of ginseng rhizosphere.</title>
        <authorList>
            <person name="Lee J."/>
        </authorList>
    </citation>
    <scope>NUCLEOTIDE SEQUENCE [LARGE SCALE GENOMIC DNA]</scope>
    <source>
        <strain evidence="2 3">BN140078</strain>
    </source>
</reference>
<feature type="chain" id="PRO_5023012399" evidence="1">
    <location>
        <begin position="25"/>
        <end position="235"/>
    </location>
</feature>
<reference evidence="2 3" key="2">
    <citation type="submission" date="2019-09" db="EMBL/GenBank/DDBJ databases">
        <authorList>
            <person name="Jin C."/>
        </authorList>
    </citation>
    <scope>NUCLEOTIDE SEQUENCE [LARGE SCALE GENOMIC DNA]</scope>
    <source>
        <strain evidence="2 3">BN140078</strain>
    </source>
</reference>
<organism evidence="2 3">
    <name type="scientific">Chitinophaga agrisoli</name>
    <dbReference type="NCBI Taxonomy" id="2607653"/>
    <lineage>
        <taxon>Bacteria</taxon>
        <taxon>Pseudomonadati</taxon>
        <taxon>Bacteroidota</taxon>
        <taxon>Chitinophagia</taxon>
        <taxon>Chitinophagales</taxon>
        <taxon>Chitinophagaceae</taxon>
        <taxon>Chitinophaga</taxon>
    </lineage>
</organism>
<gene>
    <name evidence="2" type="ORF">F0L74_23930</name>
</gene>
<keyword evidence="1" id="KW-0732">Signal</keyword>
<dbReference type="Proteomes" id="UP000324611">
    <property type="component" value="Unassembled WGS sequence"/>
</dbReference>
<sequence length="235" mass="26667">MSKHKMLLSLLLTLSTLLPLHARAQGNDADTIRQELLHTLHALPAFSYPYGSPILLKQFPQQWHNVTPTGTPYYLTTYIDTLSIFTYQDFSTGGRYAVPLKELPRDGVFPPQFLHKLGLKPIGDTASLMIRKITETAGVTIYSAIVLEDIPCPACEYKPQQLINMLFTVSGNKIISRLVITYINGDDLQRKERYGYIDGQGNIFIKDFFSDELDGHFLKQERWHVTSEGIFGKDQ</sequence>